<evidence type="ECO:0000256" key="3">
    <source>
        <dbReference type="ARBA" id="ARBA00022989"/>
    </source>
</evidence>
<feature type="domain" description="Major facilitator superfamily (MFS) profile" evidence="7">
    <location>
        <begin position="65"/>
        <end position="557"/>
    </location>
</feature>
<organism evidence="8 9">
    <name type="scientific">Madurella mycetomatis</name>
    <dbReference type="NCBI Taxonomy" id="100816"/>
    <lineage>
        <taxon>Eukaryota</taxon>
        <taxon>Fungi</taxon>
        <taxon>Dikarya</taxon>
        <taxon>Ascomycota</taxon>
        <taxon>Pezizomycotina</taxon>
        <taxon>Sordariomycetes</taxon>
        <taxon>Sordariomycetidae</taxon>
        <taxon>Sordariales</taxon>
        <taxon>Sordariales incertae sedis</taxon>
        <taxon>Madurella</taxon>
    </lineage>
</organism>
<feature type="transmembrane region" description="Helical" evidence="6">
    <location>
        <begin position="129"/>
        <end position="149"/>
    </location>
</feature>
<dbReference type="Gene3D" id="1.20.1250.20">
    <property type="entry name" value="MFS general substrate transporter like domains"/>
    <property type="match status" value="2"/>
</dbReference>
<keyword evidence="2 6" id="KW-0812">Transmembrane</keyword>
<dbReference type="AlphaFoldDB" id="A0A175W515"/>
<keyword evidence="9" id="KW-1185">Reference proteome</keyword>
<dbReference type="GO" id="GO:0022857">
    <property type="term" value="F:transmembrane transporter activity"/>
    <property type="evidence" value="ECO:0007669"/>
    <property type="project" value="InterPro"/>
</dbReference>
<reference evidence="8 9" key="1">
    <citation type="journal article" date="2016" name="Genome Announc.">
        <title>Genome Sequence of Madurella mycetomatis mm55, Isolated from a Human Mycetoma Case in Sudan.</title>
        <authorList>
            <person name="Smit S."/>
            <person name="Derks M.F."/>
            <person name="Bervoets S."/>
            <person name="Fahal A."/>
            <person name="van Leeuwen W."/>
            <person name="van Belkum A."/>
            <person name="van de Sande W.W."/>
        </authorList>
    </citation>
    <scope>NUCLEOTIDE SEQUENCE [LARGE SCALE GENOMIC DNA]</scope>
    <source>
        <strain evidence="9">mm55</strain>
    </source>
</reference>
<evidence type="ECO:0000256" key="2">
    <source>
        <dbReference type="ARBA" id="ARBA00022692"/>
    </source>
</evidence>
<proteinExistence type="predicted"/>
<dbReference type="InterPro" id="IPR011701">
    <property type="entry name" value="MFS"/>
</dbReference>
<feature type="transmembrane region" description="Helical" evidence="6">
    <location>
        <begin position="254"/>
        <end position="274"/>
    </location>
</feature>
<evidence type="ECO:0000256" key="1">
    <source>
        <dbReference type="ARBA" id="ARBA00004141"/>
    </source>
</evidence>
<dbReference type="VEuPathDB" id="FungiDB:MMYC01_202572"/>
<accession>A0A175W515</accession>
<dbReference type="GO" id="GO:0005886">
    <property type="term" value="C:plasma membrane"/>
    <property type="evidence" value="ECO:0007669"/>
    <property type="project" value="TreeGrafter"/>
</dbReference>
<feature type="transmembrane region" description="Helical" evidence="6">
    <location>
        <begin position="391"/>
        <end position="408"/>
    </location>
</feature>
<dbReference type="SUPFAM" id="SSF103473">
    <property type="entry name" value="MFS general substrate transporter"/>
    <property type="match status" value="1"/>
</dbReference>
<evidence type="ECO:0000259" key="7">
    <source>
        <dbReference type="PROSITE" id="PS50850"/>
    </source>
</evidence>
<dbReference type="InterPro" id="IPR020846">
    <property type="entry name" value="MFS_dom"/>
</dbReference>
<dbReference type="OrthoDB" id="4578586at2759"/>
<evidence type="ECO:0000256" key="5">
    <source>
        <dbReference type="SAM" id="MobiDB-lite"/>
    </source>
</evidence>
<evidence type="ECO:0000256" key="4">
    <source>
        <dbReference type="ARBA" id="ARBA00023136"/>
    </source>
</evidence>
<gene>
    <name evidence="8" type="ORF">MMYC01_202572</name>
</gene>
<feature type="transmembrane region" description="Helical" evidence="6">
    <location>
        <begin position="365"/>
        <end position="384"/>
    </location>
</feature>
<feature type="compositionally biased region" description="Basic and acidic residues" evidence="5">
    <location>
        <begin position="34"/>
        <end position="44"/>
    </location>
</feature>
<dbReference type="PANTHER" id="PTHR23501">
    <property type="entry name" value="MAJOR FACILITATOR SUPERFAMILY"/>
    <property type="match status" value="1"/>
</dbReference>
<name>A0A175W515_9PEZI</name>
<evidence type="ECO:0000313" key="8">
    <source>
        <dbReference type="EMBL" id="KXX78645.1"/>
    </source>
</evidence>
<feature type="transmembrane region" description="Helical" evidence="6">
    <location>
        <begin position="286"/>
        <end position="305"/>
    </location>
</feature>
<dbReference type="PANTHER" id="PTHR23501:SF198">
    <property type="entry name" value="AZOLE RESISTANCE PROTEIN 1-RELATED"/>
    <property type="match status" value="1"/>
</dbReference>
<feature type="transmembrane region" description="Helical" evidence="6">
    <location>
        <begin position="155"/>
        <end position="180"/>
    </location>
</feature>
<dbReference type="InterPro" id="IPR036259">
    <property type="entry name" value="MFS_trans_sf"/>
</dbReference>
<feature type="transmembrane region" description="Helical" evidence="6">
    <location>
        <begin position="218"/>
        <end position="238"/>
    </location>
</feature>
<evidence type="ECO:0000256" key="6">
    <source>
        <dbReference type="SAM" id="Phobius"/>
    </source>
</evidence>
<feature type="transmembrane region" description="Helical" evidence="6">
    <location>
        <begin position="452"/>
        <end position="475"/>
    </location>
</feature>
<dbReference type="PROSITE" id="PS50850">
    <property type="entry name" value="MFS"/>
    <property type="match status" value="1"/>
</dbReference>
<dbReference type="PRINTS" id="PR01035">
    <property type="entry name" value="TCRTETA"/>
</dbReference>
<feature type="transmembrane region" description="Helical" evidence="6">
    <location>
        <begin position="100"/>
        <end position="117"/>
    </location>
</feature>
<protein>
    <submittedName>
        <fullName evidence="8">HC-toxin efflux carrier TOXA</fullName>
    </submittedName>
</protein>
<evidence type="ECO:0000313" key="9">
    <source>
        <dbReference type="Proteomes" id="UP000078237"/>
    </source>
</evidence>
<feature type="region of interest" description="Disordered" evidence="5">
    <location>
        <begin position="1"/>
        <end position="52"/>
    </location>
</feature>
<comment type="caution">
    <text evidence="8">The sequence shown here is derived from an EMBL/GenBank/DDBJ whole genome shotgun (WGS) entry which is preliminary data.</text>
</comment>
<comment type="subcellular location">
    <subcellularLocation>
        <location evidence="1">Membrane</location>
        <topology evidence="1">Multi-pass membrane protein</topology>
    </subcellularLocation>
</comment>
<dbReference type="Proteomes" id="UP000078237">
    <property type="component" value="Unassembled WGS sequence"/>
</dbReference>
<keyword evidence="3 6" id="KW-1133">Transmembrane helix</keyword>
<feature type="transmembrane region" description="Helical" evidence="6">
    <location>
        <begin position="63"/>
        <end position="88"/>
    </location>
</feature>
<feature type="transmembrane region" description="Helical" evidence="6">
    <location>
        <begin position="187"/>
        <end position="206"/>
    </location>
</feature>
<dbReference type="Pfam" id="PF07690">
    <property type="entry name" value="MFS_1"/>
    <property type="match status" value="1"/>
</dbReference>
<dbReference type="InterPro" id="IPR001958">
    <property type="entry name" value="Tet-R_TetA/multi-R_MdtG-like"/>
</dbReference>
<dbReference type="EMBL" id="LCTW02000112">
    <property type="protein sequence ID" value="KXX78645.1"/>
    <property type="molecule type" value="Genomic_DNA"/>
</dbReference>
<sequence>MAFTAMPRSPNANSQPTGNIIIENDTDADAQALDPRDAHPKDEESGAEGQADSDATLRGYKRYAVALGVCFGALMMSLDISIIGTALPSIMSEFGDSTNIAWYPAAFTLAICALTPVAGKMAAVFPLDVVYSSFTLIFLVGSILCGCAPTNNAFIAGRAIAGIGAAGVASNGLTILVTIAPATKKPAFMGMGAACFGIGLIVAPILGGAFTDRLTWRWCFWINIPFNLITLVVVSFFFRPQQGRGGSVYGRIKCLDLIGCLIFVPGIFMLLLAMQTGSETGVWNSATVIGLFAGAGITMLLFVAWQWHRGDQAMIPGNVIKRRTVVFTCLFAFTHMGALTIASYYLPAWFQAIQGVGPLDSGVRILPTVITQIVSTMTASGVALRIRYYNPWFFLAPIFMCTSSALYTTFTPFSTPASRWIGYQVIQGIGAGLGMQMSSLSVQLELKDTPELVPVGIGLVMFVQYLGATVLQIIAGSVFNSELISQLSGIGLNTQQISMLLGVGIKGVRGVAQEHFPQLLDQILEGYNTAITRVFVGTPLLAYALMLEYGKLTISCF</sequence>
<feature type="transmembrane region" description="Helical" evidence="6">
    <location>
        <begin position="325"/>
        <end position="345"/>
    </location>
</feature>
<keyword evidence="4 6" id="KW-0472">Membrane</keyword>